<dbReference type="GO" id="GO:0005507">
    <property type="term" value="F:copper ion binding"/>
    <property type="evidence" value="ECO:0007669"/>
    <property type="project" value="InterPro"/>
</dbReference>
<evidence type="ECO:0000256" key="1">
    <source>
        <dbReference type="ARBA" id="ARBA00010609"/>
    </source>
</evidence>
<evidence type="ECO:0000256" key="6">
    <source>
        <dbReference type="ARBA" id="ARBA00023180"/>
    </source>
</evidence>
<comment type="similarity">
    <text evidence="1">Belongs to the multicopper oxidase family.</text>
</comment>
<dbReference type="SUPFAM" id="SSF49503">
    <property type="entry name" value="Cupredoxins"/>
    <property type="match status" value="3"/>
</dbReference>
<dbReference type="GO" id="GO:0016491">
    <property type="term" value="F:oxidoreductase activity"/>
    <property type="evidence" value="ECO:0007669"/>
    <property type="project" value="UniProtKB-KW"/>
</dbReference>
<feature type="domain" description="Plastocyanin-like" evidence="8">
    <location>
        <begin position="336"/>
        <end position="389"/>
    </location>
</feature>
<evidence type="ECO:0000259" key="10">
    <source>
        <dbReference type="Pfam" id="PF07732"/>
    </source>
</evidence>
<keyword evidence="2" id="KW-0479">Metal-binding</keyword>
<evidence type="ECO:0000259" key="9">
    <source>
        <dbReference type="Pfam" id="PF07731"/>
    </source>
</evidence>
<gene>
    <name evidence="11" type="ORF">K437DRAFT_256973</name>
</gene>
<dbReference type="PROSITE" id="PS00080">
    <property type="entry name" value="MULTICOPPER_OXIDASE2"/>
    <property type="match status" value="1"/>
</dbReference>
<dbReference type="PANTHER" id="PTHR11709:SF488">
    <property type="entry name" value="LACCASE-RELATED"/>
    <property type="match status" value="1"/>
</dbReference>
<evidence type="ECO:0000256" key="3">
    <source>
        <dbReference type="ARBA" id="ARBA00022729"/>
    </source>
</evidence>
<dbReference type="AlphaFoldDB" id="A0A066W0F0"/>
<dbReference type="InterPro" id="IPR011707">
    <property type="entry name" value="Cu-oxidase-like_N"/>
</dbReference>
<evidence type="ECO:0000256" key="5">
    <source>
        <dbReference type="ARBA" id="ARBA00023008"/>
    </source>
</evidence>
<evidence type="ECO:0000256" key="4">
    <source>
        <dbReference type="ARBA" id="ARBA00023002"/>
    </source>
</evidence>
<dbReference type="STRING" id="1037660.A0A066W0F0"/>
<dbReference type="Gene3D" id="2.60.40.420">
    <property type="entry name" value="Cupredoxins - blue copper proteins"/>
    <property type="match status" value="3"/>
</dbReference>
<dbReference type="CDD" id="cd13850">
    <property type="entry name" value="CuRO_1_Abr2_like"/>
    <property type="match status" value="1"/>
</dbReference>
<dbReference type="OrthoDB" id="2121828at2759"/>
<dbReference type="EMBL" id="JMSN01000050">
    <property type="protein sequence ID" value="KDN44544.1"/>
    <property type="molecule type" value="Genomic_DNA"/>
</dbReference>
<evidence type="ECO:0000313" key="11">
    <source>
        <dbReference type="EMBL" id="KDN44544.1"/>
    </source>
</evidence>
<name>A0A066W0F0_TILAU</name>
<dbReference type="InterPro" id="IPR045087">
    <property type="entry name" value="Cu-oxidase_fam"/>
</dbReference>
<dbReference type="InterPro" id="IPR008972">
    <property type="entry name" value="Cupredoxin"/>
</dbReference>
<protein>
    <submittedName>
        <fullName evidence="11">Multicopper oxidase</fullName>
    </submittedName>
</protein>
<comment type="caution">
    <text evidence="11">The sequence shown here is derived from an EMBL/GenBank/DDBJ whole genome shotgun (WGS) entry which is preliminary data.</text>
</comment>
<dbReference type="InterPro" id="IPR002355">
    <property type="entry name" value="Cu_oxidase_Cu_BS"/>
</dbReference>
<dbReference type="Pfam" id="PF07732">
    <property type="entry name" value="Cu-oxidase_3"/>
    <property type="match status" value="1"/>
</dbReference>
<accession>A0A066W0F0</accession>
<keyword evidence="5" id="KW-0186">Copper</keyword>
<dbReference type="InterPro" id="IPR001117">
    <property type="entry name" value="Cu-oxidase_2nd"/>
</dbReference>
<feature type="domain" description="Plastocyanin-like" evidence="10">
    <location>
        <begin position="60"/>
        <end position="175"/>
    </location>
</feature>
<feature type="chain" id="PRO_5001628647" evidence="7">
    <location>
        <begin position="22"/>
        <end position="728"/>
    </location>
</feature>
<dbReference type="PANTHER" id="PTHR11709">
    <property type="entry name" value="MULTI-COPPER OXIDASE"/>
    <property type="match status" value="1"/>
</dbReference>
<proteinExistence type="inferred from homology"/>
<evidence type="ECO:0000313" key="12">
    <source>
        <dbReference type="Proteomes" id="UP000027361"/>
    </source>
</evidence>
<dbReference type="GeneID" id="25264573"/>
<reference evidence="11 12" key="1">
    <citation type="submission" date="2014-05" db="EMBL/GenBank/DDBJ databases">
        <title>Draft genome sequence of a rare smut relative, Tilletiaria anomala UBC 951.</title>
        <authorList>
            <consortium name="DOE Joint Genome Institute"/>
            <person name="Toome M."/>
            <person name="Kuo A."/>
            <person name="Henrissat B."/>
            <person name="Lipzen A."/>
            <person name="Tritt A."/>
            <person name="Yoshinaga Y."/>
            <person name="Zane M."/>
            <person name="Barry K."/>
            <person name="Grigoriev I.V."/>
            <person name="Spatafora J.W."/>
            <person name="Aimea M.C."/>
        </authorList>
    </citation>
    <scope>NUCLEOTIDE SEQUENCE [LARGE SCALE GENOMIC DNA]</scope>
    <source>
        <strain evidence="11 12">UBC 951</strain>
    </source>
</reference>
<keyword evidence="4" id="KW-0560">Oxidoreductase</keyword>
<dbReference type="OMA" id="WCSNSIV"/>
<organism evidence="11 12">
    <name type="scientific">Tilletiaria anomala (strain ATCC 24038 / CBS 436.72 / UBC 951)</name>
    <dbReference type="NCBI Taxonomy" id="1037660"/>
    <lineage>
        <taxon>Eukaryota</taxon>
        <taxon>Fungi</taxon>
        <taxon>Dikarya</taxon>
        <taxon>Basidiomycota</taxon>
        <taxon>Ustilaginomycotina</taxon>
        <taxon>Exobasidiomycetes</taxon>
        <taxon>Georgefischeriales</taxon>
        <taxon>Tilletiariaceae</taxon>
        <taxon>Tilletiaria</taxon>
    </lineage>
</organism>
<dbReference type="Pfam" id="PF00394">
    <property type="entry name" value="Cu-oxidase"/>
    <property type="match status" value="1"/>
</dbReference>
<evidence type="ECO:0000256" key="7">
    <source>
        <dbReference type="SAM" id="SignalP"/>
    </source>
</evidence>
<dbReference type="InParanoid" id="A0A066W0F0"/>
<dbReference type="Proteomes" id="UP000027361">
    <property type="component" value="Unassembled WGS sequence"/>
</dbReference>
<keyword evidence="6" id="KW-0325">Glycoprotein</keyword>
<dbReference type="Pfam" id="PF07731">
    <property type="entry name" value="Cu-oxidase_2"/>
    <property type="match status" value="1"/>
</dbReference>
<sequence length="728" mass="80331">MRLLHHLTILCSCILVHGILAFPLRSDSASEPEVFYRRDPSVFYNESNFPAPDKTVTITITRDHYAPDGYDRLHYLVNGQYPGELLVWDEDDWVEVIVNNNSSTPFTIHHHGVLMHGTPQMDGVPGLNQWNIPFGGSFTYRFHLQGHYGAYWAHAHTVGYYSDGLRWPFYVRPKASRAKPWNLISNDKDTIEQLEWAEGNFTIQFRTDQLHVTADEMLIAVHTTDIPPVCYDSFLINGRGRQYCHSNWSSVAHAAELGLLASTRNINSGFSSKGCISPNPAKEGFDAIKVFEEYYGGPCQNTSAPITVYNAGASLAAGRRWLNIQAIEATSSYEDALSIDNHKMWIVAVDGNYVEPTLVDVAELTIGSRLSIMVELDESKAYRDWPIRFTGLRPLQPIEGFALLTYNQTGDYTAEEVNLSIDAAFEHLYTRNNASISLGGLVKSATIWNQSIDVPFNPAAHVPTASNVTLHAFVSQSQVNVWQVGEQPMNTVKADQQDPVLFQLTEEGKTVAEIDSNMIQLSQAIADSSIVDIVVQNPVYNYFGGQSALHPFHLHSHKFWVIGSGDGSFGFDTVEEAQKAGVPFNLENPPLRDGYDVRANGWVVIRFVADAHGVSMFHCHIDDHLVQGMATVLLEGLEQVPKGTFSSNLTTRPDQLRSTANDTVQQGLQEDWDNGVAAGAWPSAVRNASDPWGDPRQLGASLQSVASAYSASTAAAAAASSTAAAQRR</sequence>
<keyword evidence="3 7" id="KW-0732">Signal</keyword>
<keyword evidence="12" id="KW-1185">Reference proteome</keyword>
<dbReference type="HOGENOM" id="CLU_006504_5_3_1"/>
<evidence type="ECO:0000256" key="2">
    <source>
        <dbReference type="ARBA" id="ARBA00022723"/>
    </source>
</evidence>
<feature type="domain" description="Plastocyanin-like" evidence="9">
    <location>
        <begin position="496"/>
        <end position="636"/>
    </location>
</feature>
<evidence type="ECO:0000259" key="8">
    <source>
        <dbReference type="Pfam" id="PF00394"/>
    </source>
</evidence>
<dbReference type="InterPro" id="IPR011706">
    <property type="entry name" value="Cu-oxidase_C"/>
</dbReference>
<dbReference type="RefSeq" id="XP_013242818.1">
    <property type="nucleotide sequence ID" value="XM_013387364.1"/>
</dbReference>
<feature type="signal peptide" evidence="7">
    <location>
        <begin position="1"/>
        <end position="21"/>
    </location>
</feature>